<dbReference type="PROSITE" id="PS00108">
    <property type="entry name" value="PROTEIN_KINASE_ST"/>
    <property type="match status" value="1"/>
</dbReference>
<comment type="subcellular location">
    <subcellularLocation>
        <location evidence="1">Cell membrane</location>
        <topology evidence="1">Single-pass type I membrane protein</topology>
    </subcellularLocation>
</comment>
<proteinExistence type="inferred from homology"/>
<keyword evidence="7" id="KW-0433">Leucine-rich repeat</keyword>
<evidence type="ECO:0000256" key="18">
    <source>
        <dbReference type="ARBA" id="ARBA00023180"/>
    </source>
</evidence>
<dbReference type="InterPro" id="IPR051809">
    <property type="entry name" value="Plant_receptor-like_S/T_kinase"/>
</dbReference>
<keyword evidence="14 21" id="KW-0067">ATP-binding</keyword>
<dbReference type="InterPro" id="IPR003591">
    <property type="entry name" value="Leu-rich_rpt_typical-subtyp"/>
</dbReference>
<keyword evidence="6" id="KW-0597">Phosphoprotein</keyword>
<evidence type="ECO:0000259" key="23">
    <source>
        <dbReference type="PROSITE" id="PS50011"/>
    </source>
</evidence>
<dbReference type="PRINTS" id="PR00019">
    <property type="entry name" value="LEURICHRPT"/>
</dbReference>
<evidence type="ECO:0000256" key="10">
    <source>
        <dbReference type="ARBA" id="ARBA00022729"/>
    </source>
</evidence>
<keyword evidence="18" id="KW-0325">Glycoprotein</keyword>
<evidence type="ECO:0000256" key="21">
    <source>
        <dbReference type="PROSITE-ProRule" id="PRU10141"/>
    </source>
</evidence>
<dbReference type="SMART" id="SM00369">
    <property type="entry name" value="LRR_TYP"/>
    <property type="match status" value="8"/>
</dbReference>
<dbReference type="Pfam" id="PF13855">
    <property type="entry name" value="LRR_8"/>
    <property type="match status" value="2"/>
</dbReference>
<dbReference type="Pfam" id="PF00560">
    <property type="entry name" value="LRR_1"/>
    <property type="match status" value="3"/>
</dbReference>
<dbReference type="PANTHER" id="PTHR27008">
    <property type="entry name" value="OS04G0122200 PROTEIN"/>
    <property type="match status" value="1"/>
</dbReference>
<dbReference type="InterPro" id="IPR008271">
    <property type="entry name" value="Ser/Thr_kinase_AS"/>
</dbReference>
<dbReference type="PROSITE" id="PS51450">
    <property type="entry name" value="LRR"/>
    <property type="match status" value="1"/>
</dbReference>
<keyword evidence="11" id="KW-0677">Repeat</keyword>
<dbReference type="SUPFAM" id="SSF52058">
    <property type="entry name" value="L domain-like"/>
    <property type="match status" value="1"/>
</dbReference>
<keyword evidence="25" id="KW-1185">Reference proteome</keyword>
<dbReference type="EC" id="2.7.11.1" evidence="3"/>
<sequence>MACFARTEINLITDQYALLAFKTQMKLDPQNILVNNWSTTTPVCNWIGVSCGVRHQRITALNLSNMSLSGAISPHLGNLSFLASLKLNDNKFHGHVPVELAHLRRLKEIDLGNNFLSGEISSWFGRLPELQYLNMSYNNFSGAIPASLGNITSLVVMQLSVNYLQGHVPEEISNISNLKILRLGGNQLSSSIPFIFNMSSLELIALARAIPREIGNLHNLILLDISFNRLRGLIPDSIFNSTTIGAIFLQANYLSGTLPSSMGLRLPNLEIIALGVNHLTGILPDSISNASRIVEIWLDVNQFTGTIPKSLGNLELLERLELSENNFTRESSSMELSFITSLTNCRQLRKLWISHNPLDGILPVSIGNFSTSFVHLLANYCEIKGNIPNQIGNLSHLAFLGLEGNDIHGFIPTTIKGLWKLQILRLPQNRIRGSIPSELCYLRSMGLLDLSKNEFDNSVPMCLGNITSLRYLYLDSNKLTSSIPKKLWGLKDLLELNLSSNSFIGNLPLEIGSSKILTKIDLSRNQLSGILPGTIGGLQDLLTLCLAHNKLQGPLSESLGDLISLEFLDLSSNNISGTIPKSLEVLLHLKYLNVSYNKLRGEIPNGGPFINITYQSFISNDDLCGAPRWRVPQCKHSSLQRLSKKRVRLVVYISLAVGTTVLSSTLIFILMRRKRRNYIATENGLLPALIHGRITYYELRRATHEFNESNLLGMGSFGSVYKGILADGTHLAVKVFNFRLEGALKSFDTECEVLRNLRHRNLTKVISSCSNLDFKAIVLEYMPNGSLEKWLYSHNYFLDILQRLDIMIDVAHALDYLHHGYSIPVVHCDLKPSNVLLNEHMVAHVSDFGIAKLLGEESTVLTKTLATLGYIAPEYGLEGLVSTRGDVYSYGIMLMETFTRTKPCDEKFTEDFSLKQWVDNSLQNAILQVIDANLVRPMDEHLTMKVQCVASVMELALKCSAELPKERISMREVITTLQKTRLEFLANC</sequence>
<evidence type="ECO:0000256" key="19">
    <source>
        <dbReference type="ARBA" id="ARBA00047899"/>
    </source>
</evidence>
<dbReference type="GO" id="GO:0051707">
    <property type="term" value="P:response to other organism"/>
    <property type="evidence" value="ECO:0007669"/>
    <property type="project" value="UniProtKB-ARBA"/>
</dbReference>
<comment type="similarity">
    <text evidence="2">Belongs to the protein kinase superfamily. Ser/Thr protein kinase family.</text>
</comment>
<evidence type="ECO:0000256" key="6">
    <source>
        <dbReference type="ARBA" id="ARBA00022553"/>
    </source>
</evidence>
<dbReference type="InterPro" id="IPR032675">
    <property type="entry name" value="LRR_dom_sf"/>
</dbReference>
<evidence type="ECO:0000256" key="17">
    <source>
        <dbReference type="ARBA" id="ARBA00023170"/>
    </source>
</evidence>
<dbReference type="Pfam" id="PF08263">
    <property type="entry name" value="LRRNT_2"/>
    <property type="match status" value="1"/>
</dbReference>
<comment type="caution">
    <text evidence="24">The sequence shown here is derived from an EMBL/GenBank/DDBJ whole genome shotgun (WGS) entry which is preliminary data.</text>
</comment>
<dbReference type="GO" id="GO:0005886">
    <property type="term" value="C:plasma membrane"/>
    <property type="evidence" value="ECO:0007669"/>
    <property type="project" value="UniProtKB-SubCell"/>
</dbReference>
<dbReference type="SMART" id="SM00220">
    <property type="entry name" value="S_TKc"/>
    <property type="match status" value="1"/>
</dbReference>
<feature type="domain" description="Protein kinase" evidence="23">
    <location>
        <begin position="706"/>
        <end position="985"/>
    </location>
</feature>
<name>A0ABC8TSU7_9AQUA</name>
<evidence type="ECO:0000256" key="7">
    <source>
        <dbReference type="ARBA" id="ARBA00022614"/>
    </source>
</evidence>
<dbReference type="InterPro" id="IPR001611">
    <property type="entry name" value="Leu-rich_rpt"/>
</dbReference>
<dbReference type="AlphaFoldDB" id="A0ABC8TSU7"/>
<evidence type="ECO:0000256" key="9">
    <source>
        <dbReference type="ARBA" id="ARBA00022692"/>
    </source>
</evidence>
<keyword evidence="9 22" id="KW-0812">Transmembrane</keyword>
<dbReference type="GO" id="GO:0006952">
    <property type="term" value="P:defense response"/>
    <property type="evidence" value="ECO:0007669"/>
    <property type="project" value="UniProtKB-ARBA"/>
</dbReference>
<dbReference type="GO" id="GO:0051606">
    <property type="term" value="P:detection of stimulus"/>
    <property type="evidence" value="ECO:0007669"/>
    <property type="project" value="UniProtKB-ARBA"/>
</dbReference>
<dbReference type="InterPro" id="IPR013210">
    <property type="entry name" value="LRR_N_plant-typ"/>
</dbReference>
<comment type="catalytic activity">
    <reaction evidence="19">
        <text>L-threonyl-[protein] + ATP = O-phospho-L-threonyl-[protein] + ADP + H(+)</text>
        <dbReference type="Rhea" id="RHEA:46608"/>
        <dbReference type="Rhea" id="RHEA-COMP:11060"/>
        <dbReference type="Rhea" id="RHEA-COMP:11605"/>
        <dbReference type="ChEBI" id="CHEBI:15378"/>
        <dbReference type="ChEBI" id="CHEBI:30013"/>
        <dbReference type="ChEBI" id="CHEBI:30616"/>
        <dbReference type="ChEBI" id="CHEBI:61977"/>
        <dbReference type="ChEBI" id="CHEBI:456216"/>
        <dbReference type="EC" id="2.7.11.1"/>
    </reaction>
</comment>
<dbReference type="InterPro" id="IPR017441">
    <property type="entry name" value="Protein_kinase_ATP_BS"/>
</dbReference>
<evidence type="ECO:0000256" key="12">
    <source>
        <dbReference type="ARBA" id="ARBA00022741"/>
    </source>
</evidence>
<organism evidence="24 25">
    <name type="scientific">Ilex paraguariensis</name>
    <name type="common">yerba mate</name>
    <dbReference type="NCBI Taxonomy" id="185542"/>
    <lineage>
        <taxon>Eukaryota</taxon>
        <taxon>Viridiplantae</taxon>
        <taxon>Streptophyta</taxon>
        <taxon>Embryophyta</taxon>
        <taxon>Tracheophyta</taxon>
        <taxon>Spermatophyta</taxon>
        <taxon>Magnoliopsida</taxon>
        <taxon>eudicotyledons</taxon>
        <taxon>Gunneridae</taxon>
        <taxon>Pentapetalae</taxon>
        <taxon>asterids</taxon>
        <taxon>campanulids</taxon>
        <taxon>Aquifoliales</taxon>
        <taxon>Aquifoliaceae</taxon>
        <taxon>Ilex</taxon>
    </lineage>
</organism>
<evidence type="ECO:0000256" key="4">
    <source>
        <dbReference type="ARBA" id="ARBA00022475"/>
    </source>
</evidence>
<evidence type="ECO:0000256" key="2">
    <source>
        <dbReference type="ARBA" id="ARBA00008684"/>
    </source>
</evidence>
<evidence type="ECO:0000256" key="13">
    <source>
        <dbReference type="ARBA" id="ARBA00022777"/>
    </source>
</evidence>
<dbReference type="Gene3D" id="1.10.510.10">
    <property type="entry name" value="Transferase(Phosphotransferase) domain 1"/>
    <property type="match status" value="1"/>
</dbReference>
<evidence type="ECO:0000256" key="16">
    <source>
        <dbReference type="ARBA" id="ARBA00023136"/>
    </source>
</evidence>
<keyword evidence="15 22" id="KW-1133">Transmembrane helix</keyword>
<evidence type="ECO:0000256" key="1">
    <source>
        <dbReference type="ARBA" id="ARBA00004251"/>
    </source>
</evidence>
<dbReference type="Gene3D" id="3.80.10.10">
    <property type="entry name" value="Ribonuclease Inhibitor"/>
    <property type="match status" value="4"/>
</dbReference>
<keyword evidence="17" id="KW-0675">Receptor</keyword>
<evidence type="ECO:0000256" key="15">
    <source>
        <dbReference type="ARBA" id="ARBA00022989"/>
    </source>
</evidence>
<dbReference type="Pfam" id="PF00069">
    <property type="entry name" value="Pkinase"/>
    <property type="match status" value="1"/>
</dbReference>
<dbReference type="SUPFAM" id="SSF52047">
    <property type="entry name" value="RNI-like"/>
    <property type="match status" value="1"/>
</dbReference>
<dbReference type="FunFam" id="3.80.10.10:FF:000095">
    <property type="entry name" value="LRR receptor-like serine/threonine-protein kinase GSO1"/>
    <property type="match status" value="1"/>
</dbReference>
<evidence type="ECO:0000256" key="3">
    <source>
        <dbReference type="ARBA" id="ARBA00012513"/>
    </source>
</evidence>
<reference evidence="24 25" key="1">
    <citation type="submission" date="2024-02" db="EMBL/GenBank/DDBJ databases">
        <authorList>
            <person name="Vignale AGUSTIN F."/>
            <person name="Sosa J E."/>
            <person name="Modenutti C."/>
        </authorList>
    </citation>
    <scope>NUCLEOTIDE SEQUENCE [LARGE SCALE GENOMIC DNA]</scope>
</reference>
<feature type="binding site" evidence="21">
    <location>
        <position position="734"/>
    </location>
    <ligand>
        <name>ATP</name>
        <dbReference type="ChEBI" id="CHEBI:30616"/>
    </ligand>
</feature>
<evidence type="ECO:0000313" key="24">
    <source>
        <dbReference type="EMBL" id="CAK9169934.1"/>
    </source>
</evidence>
<dbReference type="InterPro" id="IPR000719">
    <property type="entry name" value="Prot_kinase_dom"/>
</dbReference>
<dbReference type="Gene3D" id="3.30.200.20">
    <property type="entry name" value="Phosphorylase Kinase, domain 1"/>
    <property type="match status" value="1"/>
</dbReference>
<dbReference type="GO" id="GO:0005524">
    <property type="term" value="F:ATP binding"/>
    <property type="evidence" value="ECO:0007669"/>
    <property type="project" value="UniProtKB-UniRule"/>
</dbReference>
<protein>
    <recommendedName>
        <fullName evidence="3">non-specific serine/threonine protein kinase</fullName>
        <ecNumber evidence="3">2.7.11.1</ecNumber>
    </recommendedName>
</protein>
<evidence type="ECO:0000256" key="11">
    <source>
        <dbReference type="ARBA" id="ARBA00022737"/>
    </source>
</evidence>
<keyword evidence="12 21" id="KW-0547">Nucleotide-binding</keyword>
<keyword evidence="8" id="KW-0808">Transferase</keyword>
<evidence type="ECO:0000256" key="22">
    <source>
        <dbReference type="SAM" id="Phobius"/>
    </source>
</evidence>
<dbReference type="FunFam" id="1.10.510.10:FF:000358">
    <property type="entry name" value="Putative leucine-rich repeat receptor-like serine/threonine-protein kinase"/>
    <property type="match status" value="1"/>
</dbReference>
<feature type="transmembrane region" description="Helical" evidence="22">
    <location>
        <begin position="649"/>
        <end position="670"/>
    </location>
</feature>
<dbReference type="GO" id="GO:0004674">
    <property type="term" value="F:protein serine/threonine kinase activity"/>
    <property type="evidence" value="ECO:0007669"/>
    <property type="project" value="UniProtKB-KW"/>
</dbReference>
<keyword evidence="5" id="KW-0723">Serine/threonine-protein kinase</keyword>
<keyword evidence="10" id="KW-0732">Signal</keyword>
<dbReference type="PROSITE" id="PS00107">
    <property type="entry name" value="PROTEIN_KINASE_ATP"/>
    <property type="match status" value="1"/>
</dbReference>
<accession>A0ABC8TSU7</accession>
<dbReference type="FunFam" id="3.30.200.20:FF:000661">
    <property type="entry name" value="Serine-threonine protein kinase plant-type"/>
    <property type="match status" value="1"/>
</dbReference>
<dbReference type="InterPro" id="IPR055414">
    <property type="entry name" value="LRR_R13L4/SHOC2-like"/>
</dbReference>
<keyword evidence="4" id="KW-1003">Cell membrane</keyword>
<dbReference type="InterPro" id="IPR011009">
    <property type="entry name" value="Kinase-like_dom_sf"/>
</dbReference>
<dbReference type="Proteomes" id="UP001642360">
    <property type="component" value="Unassembled WGS sequence"/>
</dbReference>
<evidence type="ECO:0000256" key="20">
    <source>
        <dbReference type="ARBA" id="ARBA00048679"/>
    </source>
</evidence>
<evidence type="ECO:0000256" key="8">
    <source>
        <dbReference type="ARBA" id="ARBA00022679"/>
    </source>
</evidence>
<dbReference type="EMBL" id="CAUOFW020005403">
    <property type="protein sequence ID" value="CAK9169934.1"/>
    <property type="molecule type" value="Genomic_DNA"/>
</dbReference>
<dbReference type="SUPFAM" id="SSF56112">
    <property type="entry name" value="Protein kinase-like (PK-like)"/>
    <property type="match status" value="1"/>
</dbReference>
<dbReference type="FunFam" id="3.80.10.10:FF:000470">
    <property type="entry name" value="LRR receptor-like serine/threonine-protein kinase RPK2"/>
    <property type="match status" value="1"/>
</dbReference>
<keyword evidence="16 22" id="KW-0472">Membrane</keyword>
<keyword evidence="13" id="KW-0418">Kinase</keyword>
<dbReference type="Pfam" id="PF23598">
    <property type="entry name" value="LRR_14"/>
    <property type="match status" value="1"/>
</dbReference>
<dbReference type="PANTHER" id="PTHR27008:SF602">
    <property type="entry name" value="LRR RECEPTOR-LIKE SERINE_THREONINE-PROTEIN KINASE EFR"/>
    <property type="match status" value="1"/>
</dbReference>
<evidence type="ECO:0000256" key="5">
    <source>
        <dbReference type="ARBA" id="ARBA00022527"/>
    </source>
</evidence>
<evidence type="ECO:0000313" key="25">
    <source>
        <dbReference type="Proteomes" id="UP001642360"/>
    </source>
</evidence>
<gene>
    <name evidence="24" type="ORF">ILEXP_LOCUS39422</name>
</gene>
<comment type="catalytic activity">
    <reaction evidence="20">
        <text>L-seryl-[protein] + ATP = O-phospho-L-seryl-[protein] + ADP + H(+)</text>
        <dbReference type="Rhea" id="RHEA:17989"/>
        <dbReference type="Rhea" id="RHEA-COMP:9863"/>
        <dbReference type="Rhea" id="RHEA-COMP:11604"/>
        <dbReference type="ChEBI" id="CHEBI:15378"/>
        <dbReference type="ChEBI" id="CHEBI:29999"/>
        <dbReference type="ChEBI" id="CHEBI:30616"/>
        <dbReference type="ChEBI" id="CHEBI:83421"/>
        <dbReference type="ChEBI" id="CHEBI:456216"/>
        <dbReference type="EC" id="2.7.11.1"/>
    </reaction>
</comment>
<dbReference type="PROSITE" id="PS50011">
    <property type="entry name" value="PROTEIN_KINASE_DOM"/>
    <property type="match status" value="1"/>
</dbReference>
<dbReference type="FunFam" id="3.80.10.10:FF:000129">
    <property type="entry name" value="Leucine-rich repeat receptor-like kinase"/>
    <property type="match status" value="1"/>
</dbReference>
<evidence type="ECO:0000256" key="14">
    <source>
        <dbReference type="ARBA" id="ARBA00022840"/>
    </source>
</evidence>